<reference evidence="1 2" key="1">
    <citation type="journal article" date="2019" name="Genome Biol. Evol.">
        <title>Insights into the evolution of the New World diploid cottons (Gossypium, subgenus Houzingenia) based on genome sequencing.</title>
        <authorList>
            <person name="Grover C.E."/>
            <person name="Arick M.A. 2nd"/>
            <person name="Thrash A."/>
            <person name="Conover J.L."/>
            <person name="Sanders W.S."/>
            <person name="Peterson D.G."/>
            <person name="Frelichowski J.E."/>
            <person name="Scheffler J.A."/>
            <person name="Scheffler B.E."/>
            <person name="Wendel J.F."/>
        </authorList>
    </citation>
    <scope>NUCLEOTIDE SEQUENCE [LARGE SCALE GENOMIC DNA]</scope>
    <source>
        <strain evidence="1">4</strain>
        <tissue evidence="1">Leaf</tissue>
    </source>
</reference>
<dbReference type="PANTHER" id="PTHR48200">
    <property type="entry name" value="PROTEIN, PUTATIVE-RELATED"/>
    <property type="match status" value="1"/>
</dbReference>
<dbReference type="Proteomes" id="UP000593574">
    <property type="component" value="Unassembled WGS sequence"/>
</dbReference>
<organism evidence="1 2">
    <name type="scientific">Gossypium laxum</name>
    <dbReference type="NCBI Taxonomy" id="34288"/>
    <lineage>
        <taxon>Eukaryota</taxon>
        <taxon>Viridiplantae</taxon>
        <taxon>Streptophyta</taxon>
        <taxon>Embryophyta</taxon>
        <taxon>Tracheophyta</taxon>
        <taxon>Spermatophyta</taxon>
        <taxon>Magnoliopsida</taxon>
        <taxon>eudicotyledons</taxon>
        <taxon>Gunneridae</taxon>
        <taxon>Pentapetalae</taxon>
        <taxon>rosids</taxon>
        <taxon>malvids</taxon>
        <taxon>Malvales</taxon>
        <taxon>Malvaceae</taxon>
        <taxon>Malvoideae</taxon>
        <taxon>Gossypium</taxon>
    </lineage>
</organism>
<sequence length="78" mass="9192">MAGQIKQKGDSKCIRWKNLKDLILAHLDTKKKVDIFALSIYGLVVFPKPWDMLMKQSLISLTDLIRGLHWSRKFFRNF</sequence>
<dbReference type="EMBL" id="JABEZV010000002">
    <property type="protein sequence ID" value="MBA0705733.1"/>
    <property type="molecule type" value="Genomic_DNA"/>
</dbReference>
<protein>
    <submittedName>
        <fullName evidence="1">Uncharacterized protein</fullName>
    </submittedName>
</protein>
<gene>
    <name evidence="1" type="ORF">Golax_017902</name>
</gene>
<keyword evidence="2" id="KW-1185">Reference proteome</keyword>
<accession>A0A7J8Z1R3</accession>
<comment type="caution">
    <text evidence="1">The sequence shown here is derived from an EMBL/GenBank/DDBJ whole genome shotgun (WGS) entry which is preliminary data.</text>
</comment>
<evidence type="ECO:0000313" key="1">
    <source>
        <dbReference type="EMBL" id="MBA0705733.1"/>
    </source>
</evidence>
<dbReference type="PANTHER" id="PTHR48200:SF1">
    <property type="entry name" value="AMINOTRANSFERASE-LIKE PLANT MOBILE DOMAIN-CONTAINING PROTEIN"/>
    <property type="match status" value="1"/>
</dbReference>
<name>A0A7J8Z1R3_9ROSI</name>
<dbReference type="AlphaFoldDB" id="A0A7J8Z1R3"/>
<evidence type="ECO:0000313" key="2">
    <source>
        <dbReference type="Proteomes" id="UP000593574"/>
    </source>
</evidence>
<proteinExistence type="predicted"/>